<evidence type="ECO:0000313" key="3">
    <source>
        <dbReference type="Proteomes" id="UP000230292"/>
    </source>
</evidence>
<dbReference type="CDD" id="cd10917">
    <property type="entry name" value="CE4_NodB_like_6s_7s"/>
    <property type="match status" value="1"/>
</dbReference>
<protein>
    <submittedName>
        <fullName evidence="2">Chitooligosaccharide deacetylase</fullName>
    </submittedName>
</protein>
<dbReference type="InterPro" id="IPR002509">
    <property type="entry name" value="NODB_dom"/>
</dbReference>
<dbReference type="PROSITE" id="PS51677">
    <property type="entry name" value="NODB"/>
    <property type="match status" value="1"/>
</dbReference>
<dbReference type="SUPFAM" id="SSF88713">
    <property type="entry name" value="Glycoside hydrolase/deacetylase"/>
    <property type="match status" value="1"/>
</dbReference>
<dbReference type="EMBL" id="PFGC01000021">
    <property type="protein sequence ID" value="PIW37120.1"/>
    <property type="molecule type" value="Genomic_DNA"/>
</dbReference>
<dbReference type="PANTHER" id="PTHR10587:SF125">
    <property type="entry name" value="POLYSACCHARIDE DEACETYLASE YHEN-RELATED"/>
    <property type="match status" value="1"/>
</dbReference>
<dbReference type="InterPro" id="IPR011330">
    <property type="entry name" value="Glyco_hydro/deAcase_b/a-brl"/>
</dbReference>
<dbReference type="Pfam" id="PF01522">
    <property type="entry name" value="Polysacc_deac_1"/>
    <property type="match status" value="1"/>
</dbReference>
<dbReference type="GO" id="GO:0005975">
    <property type="term" value="P:carbohydrate metabolic process"/>
    <property type="evidence" value="ECO:0007669"/>
    <property type="project" value="InterPro"/>
</dbReference>
<dbReference type="InterPro" id="IPR050248">
    <property type="entry name" value="Polysacc_deacetylase_ArnD"/>
</dbReference>
<feature type="domain" description="NodB homology" evidence="1">
    <location>
        <begin position="1"/>
        <end position="187"/>
    </location>
</feature>
<comment type="caution">
    <text evidence="2">The sequence shown here is derived from an EMBL/GenBank/DDBJ whole genome shotgun (WGS) entry which is preliminary data.</text>
</comment>
<reference evidence="2 3" key="1">
    <citation type="submission" date="2017-09" db="EMBL/GenBank/DDBJ databases">
        <title>Depth-based differentiation of microbial function through sediment-hosted aquifers and enrichment of novel symbionts in the deep terrestrial subsurface.</title>
        <authorList>
            <person name="Probst A.J."/>
            <person name="Ladd B."/>
            <person name="Jarett J.K."/>
            <person name="Geller-Mcgrath D.E."/>
            <person name="Sieber C.M."/>
            <person name="Emerson J.B."/>
            <person name="Anantharaman K."/>
            <person name="Thomas B.C."/>
            <person name="Malmstrom R."/>
            <person name="Stieglmeier M."/>
            <person name="Klingl A."/>
            <person name="Woyke T."/>
            <person name="Ryan C.M."/>
            <person name="Banfield J.F."/>
        </authorList>
    </citation>
    <scope>NUCLEOTIDE SEQUENCE [LARGE SCALE GENOMIC DNA]</scope>
    <source>
        <strain evidence="2">CG15_BIG_FIL_POST_REV_8_21_14_020_45_12</strain>
    </source>
</reference>
<dbReference type="PANTHER" id="PTHR10587">
    <property type="entry name" value="GLYCOSYL TRANSFERASE-RELATED"/>
    <property type="match status" value="1"/>
</dbReference>
<dbReference type="AlphaFoldDB" id="A0A2M7H4F9"/>
<gene>
    <name evidence="2" type="ORF">COW24_01860</name>
</gene>
<evidence type="ECO:0000313" key="2">
    <source>
        <dbReference type="EMBL" id="PIW37120.1"/>
    </source>
</evidence>
<dbReference type="Gene3D" id="3.20.20.370">
    <property type="entry name" value="Glycoside hydrolase/deacetylase"/>
    <property type="match status" value="1"/>
</dbReference>
<accession>A0A2M7H4F9</accession>
<proteinExistence type="predicted"/>
<dbReference type="Proteomes" id="UP000230292">
    <property type="component" value="Unassembled WGS sequence"/>
</dbReference>
<name>A0A2M7H4F9_9BACT</name>
<organism evidence="2 3">
    <name type="scientific">Candidatus Kerfeldbacteria bacterium CG15_BIG_FIL_POST_REV_8_21_14_020_45_12</name>
    <dbReference type="NCBI Taxonomy" id="2014247"/>
    <lineage>
        <taxon>Bacteria</taxon>
        <taxon>Candidatus Kerfeldiibacteriota</taxon>
    </lineage>
</organism>
<sequence>MIQYQNLEKESPNEPYTTQLLDVLKSHQVKATFFVVGKNALRFPAVLQRAVAEGHTIGSHTQSHSFRNYFFEPTLENEIAEGQYNISQVIGYEPKYFRAPWLWRTPLVLNTVRELGLKPIWGKFGSIIEVAQPSAQRVVRHALRRSRPGDILIFHDGYNGTTASRAVTVEAINLLIPKLRSIGYSFVTISEIEQELSTSHRSLRSLT</sequence>
<evidence type="ECO:0000259" key="1">
    <source>
        <dbReference type="PROSITE" id="PS51677"/>
    </source>
</evidence>
<dbReference type="GO" id="GO:0016810">
    <property type="term" value="F:hydrolase activity, acting on carbon-nitrogen (but not peptide) bonds"/>
    <property type="evidence" value="ECO:0007669"/>
    <property type="project" value="InterPro"/>
</dbReference>